<dbReference type="EMBL" id="RKQK01000001">
    <property type="protein sequence ID" value="RPE71947.1"/>
    <property type="molecule type" value="Genomic_DNA"/>
</dbReference>
<protein>
    <recommendedName>
        <fullName evidence="3">Response regulator receiver domain-containing protein</fullName>
    </recommendedName>
</protein>
<accession>A0A3N4V496</accession>
<reference evidence="1 2" key="1">
    <citation type="submission" date="2018-11" db="EMBL/GenBank/DDBJ databases">
        <title>Genomic Encyclopedia of Type Strains, Phase IV (KMG-IV): sequencing the most valuable type-strain genomes for metagenomic binning, comparative biology and taxonomic classification.</title>
        <authorList>
            <person name="Goeker M."/>
        </authorList>
    </citation>
    <scope>NUCLEOTIDE SEQUENCE [LARGE SCALE GENOMIC DNA]</scope>
    <source>
        <strain evidence="1 2">DSM 104731</strain>
    </source>
</reference>
<evidence type="ECO:0000313" key="2">
    <source>
        <dbReference type="Proteomes" id="UP000269689"/>
    </source>
</evidence>
<comment type="caution">
    <text evidence="1">The sequence shown here is derived from an EMBL/GenBank/DDBJ whole genome shotgun (WGS) entry which is preliminary data.</text>
</comment>
<sequence>MRLLIIHGDIETTTRWQVAFGARGHHVRRARSIESAEQQLREDRFELLLFDVSVNGHSCLSTALLAQFHQPQIISVLVSDRADEMRGDMFARLASLRCILGVETSVPDLVAICEEIASKKTKAPLQSGLRSEFKGNADLDALETLYGSHTAPARALQG</sequence>
<dbReference type="AlphaFoldDB" id="A0A3N4V496"/>
<organism evidence="1 2">
    <name type="scientific">Pacificibacter maritimus</name>
    <dbReference type="NCBI Taxonomy" id="762213"/>
    <lineage>
        <taxon>Bacteria</taxon>
        <taxon>Pseudomonadati</taxon>
        <taxon>Pseudomonadota</taxon>
        <taxon>Alphaproteobacteria</taxon>
        <taxon>Rhodobacterales</taxon>
        <taxon>Roseobacteraceae</taxon>
        <taxon>Pacificibacter</taxon>
    </lineage>
</organism>
<dbReference type="SUPFAM" id="SSF52172">
    <property type="entry name" value="CheY-like"/>
    <property type="match status" value="1"/>
</dbReference>
<keyword evidence="2" id="KW-1185">Reference proteome</keyword>
<proteinExistence type="predicted"/>
<dbReference type="Proteomes" id="UP000269689">
    <property type="component" value="Unassembled WGS sequence"/>
</dbReference>
<evidence type="ECO:0000313" key="1">
    <source>
        <dbReference type="EMBL" id="RPE71947.1"/>
    </source>
</evidence>
<gene>
    <name evidence="1" type="ORF">EDD53_1082</name>
</gene>
<dbReference type="RefSeq" id="WP_123792114.1">
    <property type="nucleotide sequence ID" value="NZ_RKQK01000001.1"/>
</dbReference>
<dbReference type="OrthoDB" id="7862082at2"/>
<evidence type="ECO:0008006" key="3">
    <source>
        <dbReference type="Google" id="ProtNLM"/>
    </source>
</evidence>
<name>A0A3N4V496_9RHOB</name>
<dbReference type="InterPro" id="IPR011006">
    <property type="entry name" value="CheY-like_superfamily"/>
</dbReference>